<evidence type="ECO:0000313" key="1">
    <source>
        <dbReference type="EMBL" id="KAK7941314.1"/>
    </source>
</evidence>
<dbReference type="EMBL" id="JAQQWE010000009">
    <property type="protein sequence ID" value="KAK7941314.1"/>
    <property type="molecule type" value="Genomic_DNA"/>
</dbReference>
<sequence>MASQQNHPTSSADRRAWSTRISARLTVAIRKSKTRLESTAYANLNVEGQSAVWDAVNSDLRAQLESIVPHLGAGEYIPYDSIVESAITNAFNSYIHLFRYEGEDHPTVEELVNRTA</sequence>
<dbReference type="GeneID" id="92082985"/>
<proteinExistence type="predicted"/>
<reference evidence="1 2" key="1">
    <citation type="submission" date="2023-01" db="EMBL/GenBank/DDBJ databases">
        <title>Analysis of 21 Apiospora genomes using comparative genomics revels a genus with tremendous synthesis potential of carbohydrate active enzymes and secondary metabolites.</title>
        <authorList>
            <person name="Sorensen T."/>
        </authorList>
    </citation>
    <scope>NUCLEOTIDE SEQUENCE [LARGE SCALE GENOMIC DNA]</scope>
    <source>
        <strain evidence="1 2">CBS 24483</strain>
    </source>
</reference>
<dbReference type="Proteomes" id="UP001391051">
    <property type="component" value="Unassembled WGS sequence"/>
</dbReference>
<evidence type="ECO:0000313" key="2">
    <source>
        <dbReference type="Proteomes" id="UP001391051"/>
    </source>
</evidence>
<name>A0ABR1PWM8_9PEZI</name>
<comment type="caution">
    <text evidence="1">The sequence shown here is derived from an EMBL/GenBank/DDBJ whole genome shotgun (WGS) entry which is preliminary data.</text>
</comment>
<keyword evidence="2" id="KW-1185">Reference proteome</keyword>
<accession>A0ABR1PWM8</accession>
<dbReference type="RefSeq" id="XP_066694066.1">
    <property type="nucleotide sequence ID" value="XM_066849923.1"/>
</dbReference>
<gene>
    <name evidence="1" type="ORF">PG986_013701</name>
</gene>
<protein>
    <submittedName>
        <fullName evidence="1">Uncharacterized protein</fullName>
    </submittedName>
</protein>
<organism evidence="1 2">
    <name type="scientific">Apiospora aurea</name>
    <dbReference type="NCBI Taxonomy" id="335848"/>
    <lineage>
        <taxon>Eukaryota</taxon>
        <taxon>Fungi</taxon>
        <taxon>Dikarya</taxon>
        <taxon>Ascomycota</taxon>
        <taxon>Pezizomycotina</taxon>
        <taxon>Sordariomycetes</taxon>
        <taxon>Xylariomycetidae</taxon>
        <taxon>Amphisphaeriales</taxon>
        <taxon>Apiosporaceae</taxon>
        <taxon>Apiospora</taxon>
    </lineage>
</organism>